<name>A0AAV4Y2J5_CAEEX</name>
<evidence type="ECO:0000313" key="1">
    <source>
        <dbReference type="EMBL" id="GIZ01696.1"/>
    </source>
</evidence>
<keyword evidence="2" id="KW-1185">Reference proteome</keyword>
<sequence>MTVERQTKPARRGFHKTNAKHTIVDVCRCLHTQTQSPSGLSKSKSVLLSLSVSGSFLWATVGPQRRSANEALRRVREDLKYLTGPVITSRKSRTRYRGTRLCHQWPRLSHRFVTFRPQDSFSRTRAPFLHKAQTKKEKKAVFLFTFSIAHN</sequence>
<organism evidence="1 2">
    <name type="scientific">Caerostris extrusa</name>
    <name type="common">Bark spider</name>
    <name type="synonym">Caerostris bankana</name>
    <dbReference type="NCBI Taxonomy" id="172846"/>
    <lineage>
        <taxon>Eukaryota</taxon>
        <taxon>Metazoa</taxon>
        <taxon>Ecdysozoa</taxon>
        <taxon>Arthropoda</taxon>
        <taxon>Chelicerata</taxon>
        <taxon>Arachnida</taxon>
        <taxon>Araneae</taxon>
        <taxon>Araneomorphae</taxon>
        <taxon>Entelegynae</taxon>
        <taxon>Araneoidea</taxon>
        <taxon>Araneidae</taxon>
        <taxon>Caerostris</taxon>
    </lineage>
</organism>
<dbReference type="Proteomes" id="UP001054945">
    <property type="component" value="Unassembled WGS sequence"/>
</dbReference>
<gene>
    <name evidence="1" type="ORF">CEXT_483231</name>
</gene>
<proteinExistence type="predicted"/>
<evidence type="ECO:0000313" key="2">
    <source>
        <dbReference type="Proteomes" id="UP001054945"/>
    </source>
</evidence>
<accession>A0AAV4Y2J5</accession>
<dbReference type="EMBL" id="BPLR01001336">
    <property type="protein sequence ID" value="GIZ01696.1"/>
    <property type="molecule type" value="Genomic_DNA"/>
</dbReference>
<comment type="caution">
    <text evidence="1">The sequence shown here is derived from an EMBL/GenBank/DDBJ whole genome shotgun (WGS) entry which is preliminary data.</text>
</comment>
<reference evidence="1 2" key="1">
    <citation type="submission" date="2021-06" db="EMBL/GenBank/DDBJ databases">
        <title>Caerostris extrusa draft genome.</title>
        <authorList>
            <person name="Kono N."/>
            <person name="Arakawa K."/>
        </authorList>
    </citation>
    <scope>NUCLEOTIDE SEQUENCE [LARGE SCALE GENOMIC DNA]</scope>
</reference>
<protein>
    <submittedName>
        <fullName evidence="1">Uncharacterized protein</fullName>
    </submittedName>
</protein>
<dbReference type="AlphaFoldDB" id="A0AAV4Y2J5"/>